<sequence length="256" mass="28291">MRLQSFAFHRFSTLLYSAVLTLGIMTQAHASNSVIASKTAFQLPPAAELQYSIKAKQSGISLGGSASVKWMVSNHNYQILTETRAMLFGKILDASSVGNIDDFGLAPEKFVEKRFGKPATTTGFNRDSKTISFTASAETYVIKGGEQDRTSATWQLVAQARAAGEKFKPGSEWKMFVAGRRDAEEWTFKVVASEKITTAMGEINTVHISKAPPPDSKDQTLDIWLSPEMEWYPVRLKFSDANGEYIDQTLESVTKL</sequence>
<gene>
    <name evidence="2" type="ORF">H8K32_11705</name>
</gene>
<proteinExistence type="predicted"/>
<keyword evidence="3" id="KW-1185">Reference proteome</keyword>
<dbReference type="AlphaFoldDB" id="A0A923KQ63"/>
<dbReference type="Proteomes" id="UP000634011">
    <property type="component" value="Unassembled WGS sequence"/>
</dbReference>
<dbReference type="RefSeq" id="WP_186912720.1">
    <property type="nucleotide sequence ID" value="NZ_JACOFV010000010.1"/>
</dbReference>
<evidence type="ECO:0000256" key="1">
    <source>
        <dbReference type="SAM" id="SignalP"/>
    </source>
</evidence>
<dbReference type="EMBL" id="JACOFV010000010">
    <property type="protein sequence ID" value="MBC3862769.1"/>
    <property type="molecule type" value="Genomic_DNA"/>
</dbReference>
<accession>A0A923KQ63</accession>
<name>A0A923KQ63_9BURK</name>
<organism evidence="2 3">
    <name type="scientific">Undibacterium jejuense</name>
    <dbReference type="NCBI Taxonomy" id="1344949"/>
    <lineage>
        <taxon>Bacteria</taxon>
        <taxon>Pseudomonadati</taxon>
        <taxon>Pseudomonadota</taxon>
        <taxon>Betaproteobacteria</taxon>
        <taxon>Burkholderiales</taxon>
        <taxon>Oxalobacteraceae</taxon>
        <taxon>Undibacterium</taxon>
    </lineage>
</organism>
<feature type="chain" id="PRO_5037461262" evidence="1">
    <location>
        <begin position="31"/>
        <end position="256"/>
    </location>
</feature>
<keyword evidence="1" id="KW-0732">Signal</keyword>
<comment type="caution">
    <text evidence="2">The sequence shown here is derived from an EMBL/GenBank/DDBJ whole genome shotgun (WGS) entry which is preliminary data.</text>
</comment>
<dbReference type="InterPro" id="IPR021457">
    <property type="entry name" value="DUF3108"/>
</dbReference>
<reference evidence="2" key="1">
    <citation type="submission" date="2020-08" db="EMBL/GenBank/DDBJ databases">
        <title>Novel species isolated from subtropical streams in China.</title>
        <authorList>
            <person name="Lu H."/>
        </authorList>
    </citation>
    <scope>NUCLEOTIDE SEQUENCE</scope>
    <source>
        <strain evidence="2">KACC 12607</strain>
    </source>
</reference>
<evidence type="ECO:0000313" key="2">
    <source>
        <dbReference type="EMBL" id="MBC3862769.1"/>
    </source>
</evidence>
<protein>
    <submittedName>
        <fullName evidence="2">DUF3108 domain-containing protein</fullName>
    </submittedName>
</protein>
<dbReference type="Pfam" id="PF11306">
    <property type="entry name" value="DUF3108"/>
    <property type="match status" value="1"/>
</dbReference>
<evidence type="ECO:0000313" key="3">
    <source>
        <dbReference type="Proteomes" id="UP000634011"/>
    </source>
</evidence>
<feature type="signal peptide" evidence="1">
    <location>
        <begin position="1"/>
        <end position="30"/>
    </location>
</feature>